<evidence type="ECO:0000259" key="5">
    <source>
        <dbReference type="PROSITE" id="PS51007"/>
    </source>
</evidence>
<proteinExistence type="predicted"/>
<evidence type="ECO:0000256" key="4">
    <source>
        <dbReference type="PROSITE-ProRule" id="PRU00433"/>
    </source>
</evidence>
<dbReference type="Gene3D" id="1.10.760.10">
    <property type="entry name" value="Cytochrome c-like domain"/>
    <property type="match status" value="1"/>
</dbReference>
<reference evidence="7" key="1">
    <citation type="submission" date="2016-11" db="EMBL/GenBank/DDBJ databases">
        <authorList>
            <person name="Varghese N."/>
            <person name="Submissions S."/>
        </authorList>
    </citation>
    <scope>NUCLEOTIDE SEQUENCE [LARGE SCALE GENOMIC DNA]</scope>
    <source>
        <strain evidence="7">UWOS</strain>
    </source>
</reference>
<dbReference type="GO" id="GO:0009055">
    <property type="term" value="F:electron transfer activity"/>
    <property type="evidence" value="ECO:0007669"/>
    <property type="project" value="InterPro"/>
</dbReference>
<accession>A0A1M6XZR3</accession>
<dbReference type="GO" id="GO:0046872">
    <property type="term" value="F:metal ion binding"/>
    <property type="evidence" value="ECO:0007669"/>
    <property type="project" value="UniProtKB-KW"/>
</dbReference>
<keyword evidence="7" id="KW-1185">Reference proteome</keyword>
<dbReference type="SUPFAM" id="SSF46626">
    <property type="entry name" value="Cytochrome c"/>
    <property type="match status" value="1"/>
</dbReference>
<dbReference type="GO" id="GO:0020037">
    <property type="term" value="F:heme binding"/>
    <property type="evidence" value="ECO:0007669"/>
    <property type="project" value="InterPro"/>
</dbReference>
<keyword evidence="3 4" id="KW-0408">Iron</keyword>
<evidence type="ECO:0000313" key="7">
    <source>
        <dbReference type="Proteomes" id="UP000184275"/>
    </source>
</evidence>
<evidence type="ECO:0000256" key="2">
    <source>
        <dbReference type="ARBA" id="ARBA00022723"/>
    </source>
</evidence>
<name>A0A1M6XZR3_9BACT</name>
<dbReference type="InterPro" id="IPR036909">
    <property type="entry name" value="Cyt_c-like_dom_sf"/>
</dbReference>
<evidence type="ECO:0000313" key="6">
    <source>
        <dbReference type="EMBL" id="SHL11464.1"/>
    </source>
</evidence>
<keyword evidence="2 4" id="KW-0479">Metal-binding</keyword>
<evidence type="ECO:0000256" key="1">
    <source>
        <dbReference type="ARBA" id="ARBA00022617"/>
    </source>
</evidence>
<sequence>MIPQISYVEAMKRRTLGRILCALPAVYAVALWMDVCFGDSSLPEPGSRGDTLTVEDRRMAYLVYNLLDSNGIILGADLARGEKLFMRNCRPCHGDDGRRMNLSGDMRRPHYIGTTAHDEAPTFWFMMNFGDSIRGMLPYIDEIPLADMVDLAGFAQTLPRLPWTREELAEVEKANALRKEEREKERLKEKAGSP</sequence>
<dbReference type="InterPro" id="IPR009056">
    <property type="entry name" value="Cyt_c-like_dom"/>
</dbReference>
<evidence type="ECO:0000256" key="3">
    <source>
        <dbReference type="ARBA" id="ARBA00023004"/>
    </source>
</evidence>
<dbReference type="RefSeq" id="WP_073305938.1">
    <property type="nucleotide sequence ID" value="NZ_FRAW01000036.1"/>
</dbReference>
<feature type="domain" description="Cytochrome c" evidence="5">
    <location>
        <begin position="76"/>
        <end position="159"/>
    </location>
</feature>
<dbReference type="PROSITE" id="PS51007">
    <property type="entry name" value="CYTC"/>
    <property type="match status" value="1"/>
</dbReference>
<protein>
    <recommendedName>
        <fullName evidence="5">Cytochrome c domain-containing protein</fullName>
    </recommendedName>
</protein>
<dbReference type="AlphaFoldDB" id="A0A1M6XZR3"/>
<dbReference type="Proteomes" id="UP000184275">
    <property type="component" value="Unassembled WGS sequence"/>
</dbReference>
<dbReference type="EMBL" id="FRAW01000036">
    <property type="protein sequence ID" value="SHL11464.1"/>
    <property type="molecule type" value="Genomic_DNA"/>
</dbReference>
<keyword evidence="1 4" id="KW-0349">Heme</keyword>
<organism evidence="6 7">
    <name type="scientific">Fibrobacter intestinalis</name>
    <dbReference type="NCBI Taxonomy" id="28122"/>
    <lineage>
        <taxon>Bacteria</taxon>
        <taxon>Pseudomonadati</taxon>
        <taxon>Fibrobacterota</taxon>
        <taxon>Fibrobacteria</taxon>
        <taxon>Fibrobacterales</taxon>
        <taxon>Fibrobacteraceae</taxon>
        <taxon>Fibrobacter</taxon>
    </lineage>
</organism>
<gene>
    <name evidence="6" type="ORF">SAMN05720469_13613</name>
</gene>